<keyword evidence="2" id="KW-1133">Transmembrane helix</keyword>
<feature type="transmembrane region" description="Helical" evidence="2">
    <location>
        <begin position="29"/>
        <end position="48"/>
    </location>
</feature>
<organism evidence="3 4">
    <name type="scientific">Vitrella brassicaformis (strain CCMP3155)</name>
    <dbReference type="NCBI Taxonomy" id="1169540"/>
    <lineage>
        <taxon>Eukaryota</taxon>
        <taxon>Sar</taxon>
        <taxon>Alveolata</taxon>
        <taxon>Colpodellida</taxon>
        <taxon>Vitrellaceae</taxon>
        <taxon>Vitrella</taxon>
    </lineage>
</organism>
<proteinExistence type="predicted"/>
<dbReference type="InParanoid" id="A0A0G4GWD4"/>
<name>A0A0G4GWD4_VITBC</name>
<reference evidence="3 4" key="1">
    <citation type="submission" date="2014-11" db="EMBL/GenBank/DDBJ databases">
        <authorList>
            <person name="Zhu J."/>
            <person name="Qi W."/>
            <person name="Song R."/>
        </authorList>
    </citation>
    <scope>NUCLEOTIDE SEQUENCE [LARGE SCALE GENOMIC DNA]</scope>
</reference>
<evidence type="ECO:0000313" key="4">
    <source>
        <dbReference type="Proteomes" id="UP000041254"/>
    </source>
</evidence>
<feature type="region of interest" description="Disordered" evidence="1">
    <location>
        <begin position="196"/>
        <end position="225"/>
    </location>
</feature>
<feature type="compositionally biased region" description="Low complexity" evidence="1">
    <location>
        <begin position="536"/>
        <end position="545"/>
    </location>
</feature>
<feature type="transmembrane region" description="Helical" evidence="2">
    <location>
        <begin position="412"/>
        <end position="433"/>
    </location>
</feature>
<dbReference type="AlphaFoldDB" id="A0A0G4GWD4"/>
<keyword evidence="2" id="KW-0812">Transmembrane</keyword>
<evidence type="ECO:0000256" key="1">
    <source>
        <dbReference type="SAM" id="MobiDB-lite"/>
    </source>
</evidence>
<feature type="compositionally biased region" description="Polar residues" evidence="1">
    <location>
        <begin position="672"/>
        <end position="687"/>
    </location>
</feature>
<feature type="transmembrane region" description="Helical" evidence="2">
    <location>
        <begin position="238"/>
        <end position="261"/>
    </location>
</feature>
<keyword evidence="2" id="KW-0472">Membrane</keyword>
<keyword evidence="4" id="KW-1185">Reference proteome</keyword>
<feature type="transmembrane region" description="Helical" evidence="2">
    <location>
        <begin position="130"/>
        <end position="151"/>
    </location>
</feature>
<feature type="compositionally biased region" description="Low complexity" evidence="1">
    <location>
        <begin position="204"/>
        <end position="214"/>
    </location>
</feature>
<evidence type="ECO:0000313" key="3">
    <source>
        <dbReference type="EMBL" id="CEM35290.1"/>
    </source>
</evidence>
<protein>
    <submittedName>
        <fullName evidence="3">Uncharacterized protein</fullName>
    </submittedName>
</protein>
<feature type="transmembrane region" description="Helical" evidence="2">
    <location>
        <begin position="69"/>
        <end position="90"/>
    </location>
</feature>
<dbReference type="VEuPathDB" id="CryptoDB:Vbra_18888"/>
<dbReference type="Proteomes" id="UP000041254">
    <property type="component" value="Unassembled WGS sequence"/>
</dbReference>
<accession>A0A0G4GWD4</accession>
<gene>
    <name evidence="3" type="ORF">Vbra_18888</name>
</gene>
<dbReference type="EMBL" id="CDMY01000850">
    <property type="protein sequence ID" value="CEM35290.1"/>
    <property type="molecule type" value="Genomic_DNA"/>
</dbReference>
<feature type="region of interest" description="Disordered" evidence="1">
    <location>
        <begin position="505"/>
        <end position="557"/>
    </location>
</feature>
<sequence length="798" mass="87034">MRAAIQRICTAPQVSRIHEIRFYAFFEDVLITFSLLIMAIGFLLAMEADMIYWPVFYLEMFDKDITRSMLLPVYTGLCILSPLLVAWILWMKVESSPLRLRALSARTAEVPRPHRDGVPTMIPWPTRARVLYLSAAIPILGFTVTIEYLSGYVDPFRMSRFELCWLTWVTNVVMMHLSGVLVDLIPSRIVKRYESASPQSSLHSTDPASTSPDSAPDEPPSAPVSVAVDPVETETLCYLFQVLCIIPNSAFIVMLIPLASYPGLMAWQRRDYGVLFGVNGEGEGGEGEGLVDARPYVDMMRIVATDSLAFLGLTRTSTHVLRIAADVMRKTIRGKNAQAFKRWCLPERIYGSRELFALNTIMFAHMCIFAPLNPWNAFVAALFLITHKLMRMVRIRFLYADAEDTASHDDRVLPVAVAALSPFAALCHVFLLAPLALRYTLTALTGLAVTGTVVTTWEIWRKLTQRRLMLRCKAFDNDEPYVEPPAPSSCTPLAHNQLNDDMLAQHEQQHQQQPDQRADDDAHETGQGGGEGEEAQGGATSPEDGAQGGGADEATPMNRSTSQLEVDLGGTTSVPVTRFRQDLDVQMEAISSRSDPAAAAAAAAVADFAYQIDILSPPCSPTLPIDPWFQSIRSRPPDCPPSAPPAPVAHFPAPMSFVALMDGARPGFTEAYPSTTGGSSSKMQPTSCADEEEGDRRSSDSTPMQRPRTIRRSSPELSPPSDAPTSVLSPCASPHPSVRRSAPAVPPLDLSKLIRPPGTVARRPGAFPPVTLINIGGGVMSSPSVVRSDSESTLGGGG</sequence>
<feature type="region of interest" description="Disordered" evidence="1">
    <location>
        <begin position="668"/>
        <end position="798"/>
    </location>
</feature>
<evidence type="ECO:0000256" key="2">
    <source>
        <dbReference type="SAM" id="Phobius"/>
    </source>
</evidence>
<feature type="transmembrane region" description="Helical" evidence="2">
    <location>
        <begin position="439"/>
        <end position="460"/>
    </location>
</feature>